<keyword evidence="1 3" id="KW-0193">Cuticle</keyword>
<dbReference type="PANTHER" id="PTHR12236">
    <property type="entry name" value="STRUCTURAL CONTITUENT OF CUTICLE"/>
    <property type="match status" value="1"/>
</dbReference>
<feature type="signal peptide" evidence="4">
    <location>
        <begin position="1"/>
        <end position="17"/>
    </location>
</feature>
<evidence type="ECO:0000256" key="2">
    <source>
        <dbReference type="ARBA" id="ARBA00022729"/>
    </source>
</evidence>
<dbReference type="PRINTS" id="PR00947">
    <property type="entry name" value="CUTICLE"/>
</dbReference>
<dbReference type="PROSITE" id="PS00233">
    <property type="entry name" value="CHIT_BIND_RR_1"/>
    <property type="match status" value="1"/>
</dbReference>
<evidence type="ECO:0000256" key="4">
    <source>
        <dbReference type="SAM" id="SignalP"/>
    </source>
</evidence>
<dbReference type="EMBL" id="OW152820">
    <property type="protein sequence ID" value="CAH2075429.1"/>
    <property type="molecule type" value="Genomic_DNA"/>
</dbReference>
<keyword evidence="2 4" id="KW-0732">Signal</keyword>
<sequence>MISKALCLAVLVAFVIAEEEHGYAYSKQYVSREDGPAEKVLVKGDDEHEHHTDYYTHPKFKFEYKVEDHHTGDIKHQEEHRDGDVVKGSYSLHEPDGSIRVVEYHADHDSGFHADVKHETHHIIPEHKEEEKHE</sequence>
<dbReference type="InterPro" id="IPR000618">
    <property type="entry name" value="Insect_cuticle"/>
</dbReference>
<dbReference type="InterPro" id="IPR051217">
    <property type="entry name" value="Insect_Cuticle_Struc_Prot"/>
</dbReference>
<evidence type="ECO:0000256" key="3">
    <source>
        <dbReference type="PROSITE-ProRule" id="PRU00497"/>
    </source>
</evidence>
<dbReference type="PANTHER" id="PTHR12236:SF75">
    <property type="entry name" value="CUTICULAR PROTEIN 62BB, ISOFORM A"/>
    <property type="match status" value="1"/>
</dbReference>
<organism evidence="5 6">
    <name type="scientific">Iphiclides podalirius</name>
    <name type="common">scarce swallowtail</name>
    <dbReference type="NCBI Taxonomy" id="110791"/>
    <lineage>
        <taxon>Eukaryota</taxon>
        <taxon>Metazoa</taxon>
        <taxon>Ecdysozoa</taxon>
        <taxon>Arthropoda</taxon>
        <taxon>Hexapoda</taxon>
        <taxon>Insecta</taxon>
        <taxon>Pterygota</taxon>
        <taxon>Neoptera</taxon>
        <taxon>Endopterygota</taxon>
        <taxon>Lepidoptera</taxon>
        <taxon>Glossata</taxon>
        <taxon>Ditrysia</taxon>
        <taxon>Papilionoidea</taxon>
        <taxon>Papilionidae</taxon>
        <taxon>Papilioninae</taxon>
        <taxon>Iphiclides</taxon>
    </lineage>
</organism>
<dbReference type="PROSITE" id="PS51155">
    <property type="entry name" value="CHIT_BIND_RR_2"/>
    <property type="match status" value="1"/>
</dbReference>
<evidence type="ECO:0000256" key="1">
    <source>
        <dbReference type="ARBA" id="ARBA00022460"/>
    </source>
</evidence>
<evidence type="ECO:0000313" key="6">
    <source>
        <dbReference type="Proteomes" id="UP000837857"/>
    </source>
</evidence>
<proteinExistence type="predicted"/>
<reference evidence="5" key="1">
    <citation type="submission" date="2022-03" db="EMBL/GenBank/DDBJ databases">
        <authorList>
            <person name="Martin H S."/>
        </authorList>
    </citation>
    <scope>NUCLEOTIDE SEQUENCE</scope>
</reference>
<keyword evidence="6" id="KW-1185">Reference proteome</keyword>
<accession>A0ABN8J5R7</accession>
<protein>
    <submittedName>
        <fullName evidence="5">Uncharacterized protein</fullName>
    </submittedName>
</protein>
<feature type="non-terminal residue" evidence="5">
    <location>
        <position position="1"/>
    </location>
</feature>
<dbReference type="Pfam" id="PF00379">
    <property type="entry name" value="Chitin_bind_4"/>
    <property type="match status" value="1"/>
</dbReference>
<dbReference type="InterPro" id="IPR031311">
    <property type="entry name" value="CHIT_BIND_RR_consensus"/>
</dbReference>
<evidence type="ECO:0000313" key="5">
    <source>
        <dbReference type="EMBL" id="CAH2075429.1"/>
    </source>
</evidence>
<dbReference type="Proteomes" id="UP000837857">
    <property type="component" value="Chromosome 8"/>
</dbReference>
<gene>
    <name evidence="5" type="ORF">IPOD504_LOCUS16785</name>
</gene>
<feature type="chain" id="PRO_5045587650" evidence="4">
    <location>
        <begin position="18"/>
        <end position="134"/>
    </location>
</feature>
<name>A0ABN8J5R7_9NEOP</name>